<evidence type="ECO:0000313" key="1">
    <source>
        <dbReference type="EMBL" id="AYV86688.1"/>
    </source>
</evidence>
<name>A0A3G5AHQ9_9VIRU</name>
<protein>
    <submittedName>
        <fullName evidence="1">Uncharacterized protein</fullName>
    </submittedName>
</protein>
<proteinExistence type="predicted"/>
<organism evidence="1">
    <name type="scientific">Sylvanvirus sp</name>
    <dbReference type="NCBI Taxonomy" id="2487774"/>
    <lineage>
        <taxon>Viruses</taxon>
    </lineage>
</organism>
<sequence length="249" mass="28595">MEISVDIANSNIDRRDQDTKNSQNVCTKTKIIQRILKECCSTFAKIKDLGVVIDTMKKANVVLVSCMRSLRFCSLDEWRTWFPQPMTDVNEEPSTISNELITDRGEKTSRIPVDEKDLLLSDPHALIVLQIISHFPRVYNSILEKNNVSEIEKRFIDVKDRLCSPLETMVIDCMKEFLCTRLNDFYGVPDYFILSDPICLKYAKNDITEIIQVIDSLIKRGLLTSLPFPLEAYLSLGICVLDLNFELPH</sequence>
<reference evidence="1" key="1">
    <citation type="submission" date="2018-10" db="EMBL/GenBank/DDBJ databases">
        <title>Hidden diversity of soil giant viruses.</title>
        <authorList>
            <person name="Schulz F."/>
            <person name="Alteio L."/>
            <person name="Goudeau D."/>
            <person name="Ryan E.M."/>
            <person name="Malmstrom R.R."/>
            <person name="Blanchard J."/>
            <person name="Woyke T."/>
        </authorList>
    </citation>
    <scope>NUCLEOTIDE SEQUENCE</scope>
    <source>
        <strain evidence="1">SYV1</strain>
    </source>
</reference>
<gene>
    <name evidence="1" type="ORF">Sylvanvirus6_29</name>
</gene>
<dbReference type="EMBL" id="MK072512">
    <property type="protein sequence ID" value="AYV86688.1"/>
    <property type="molecule type" value="Genomic_DNA"/>
</dbReference>
<accession>A0A3G5AHQ9</accession>